<dbReference type="SUPFAM" id="SSF57424">
    <property type="entry name" value="LDL receptor-like module"/>
    <property type="match status" value="1"/>
</dbReference>
<dbReference type="InterPro" id="IPR001190">
    <property type="entry name" value="SRCR"/>
</dbReference>
<dbReference type="PRINTS" id="PR00722">
    <property type="entry name" value="CHYMOTRYPSIN"/>
</dbReference>
<feature type="domain" description="SRCR" evidence="11">
    <location>
        <begin position="109"/>
        <end position="214"/>
    </location>
</feature>
<comment type="caution">
    <text evidence="6">Lacks conserved residue(s) required for the propagation of feature annotation.</text>
</comment>
<proteinExistence type="predicted"/>
<dbReference type="InterPro" id="IPR002172">
    <property type="entry name" value="LDrepeatLR_classA_rpt"/>
</dbReference>
<dbReference type="CTD" id="777630"/>
<evidence type="ECO:0000256" key="5">
    <source>
        <dbReference type="ARBA" id="ARBA00023180"/>
    </source>
</evidence>
<dbReference type="SMART" id="SM00202">
    <property type="entry name" value="SR"/>
    <property type="match status" value="1"/>
</dbReference>
<dbReference type="Gene3D" id="2.40.10.10">
    <property type="entry name" value="Trypsin-like serine proteases"/>
    <property type="match status" value="2"/>
</dbReference>
<evidence type="ECO:0000313" key="13">
    <source>
        <dbReference type="RefSeq" id="XP_031429814.1"/>
    </source>
</evidence>
<dbReference type="SUPFAM" id="SSF50494">
    <property type="entry name" value="Trypsin-like serine proteases"/>
    <property type="match status" value="1"/>
</dbReference>
<dbReference type="PROSITE" id="PS50240">
    <property type="entry name" value="TRYPSIN_DOM"/>
    <property type="match status" value="1"/>
</dbReference>
<keyword evidence="9" id="KW-0472">Membrane</keyword>
<dbReference type="AlphaFoldDB" id="A0A6P8FTA8"/>
<dbReference type="InterPro" id="IPR018114">
    <property type="entry name" value="TRYPSIN_HIS"/>
</dbReference>
<dbReference type="CDD" id="cd00112">
    <property type="entry name" value="LDLa"/>
    <property type="match status" value="1"/>
</dbReference>
<evidence type="ECO:0000256" key="2">
    <source>
        <dbReference type="ARBA" id="ARBA00022801"/>
    </source>
</evidence>
<accession>A0A6P8FTA8</accession>
<dbReference type="SUPFAM" id="SSF56487">
    <property type="entry name" value="SRCR-like"/>
    <property type="match status" value="1"/>
</dbReference>
<dbReference type="InterPro" id="IPR036055">
    <property type="entry name" value="LDL_receptor-like_sf"/>
</dbReference>
<keyword evidence="3 7" id="KW-0720">Serine protease</keyword>
<evidence type="ECO:0000313" key="12">
    <source>
        <dbReference type="Proteomes" id="UP000515152"/>
    </source>
</evidence>
<keyword evidence="4" id="KW-1015">Disulfide bond</keyword>
<dbReference type="OrthoDB" id="6380398at2759"/>
<gene>
    <name evidence="13" type="primary">tmprss4a</name>
</gene>
<dbReference type="GO" id="GO:0004252">
    <property type="term" value="F:serine-type endopeptidase activity"/>
    <property type="evidence" value="ECO:0007669"/>
    <property type="project" value="InterPro"/>
</dbReference>
<dbReference type="Pfam" id="PF00089">
    <property type="entry name" value="Trypsin"/>
    <property type="match status" value="1"/>
</dbReference>
<dbReference type="InterPro" id="IPR001254">
    <property type="entry name" value="Trypsin_dom"/>
</dbReference>
<dbReference type="PANTHER" id="PTHR24252:SF17">
    <property type="entry name" value="SUPPRESSOR OF TUMORIGENICITY 14 PROTEIN HOMOLOG-RELATED"/>
    <property type="match status" value="1"/>
</dbReference>
<feature type="compositionally biased region" description="Polar residues" evidence="8">
    <location>
        <begin position="1"/>
        <end position="19"/>
    </location>
</feature>
<dbReference type="FunFam" id="2.40.10.10:FF:000003">
    <property type="entry name" value="Transmembrane serine protease 3"/>
    <property type="match status" value="1"/>
</dbReference>
<dbReference type="Proteomes" id="UP000515152">
    <property type="component" value="Chromosome 9"/>
</dbReference>
<dbReference type="PROSITE" id="PS00135">
    <property type="entry name" value="TRYPSIN_SER"/>
    <property type="match status" value="1"/>
</dbReference>
<keyword evidence="9" id="KW-1133">Transmembrane helix</keyword>
<dbReference type="PROSITE" id="PS50287">
    <property type="entry name" value="SRCR_2"/>
    <property type="match status" value="1"/>
</dbReference>
<dbReference type="PROSITE" id="PS00134">
    <property type="entry name" value="TRYPSIN_HIS"/>
    <property type="match status" value="1"/>
</dbReference>
<evidence type="ECO:0000256" key="1">
    <source>
        <dbReference type="ARBA" id="ARBA00022670"/>
    </source>
</evidence>
<dbReference type="InterPro" id="IPR009003">
    <property type="entry name" value="Peptidase_S1_PA"/>
</dbReference>
<dbReference type="Pfam" id="PF15494">
    <property type="entry name" value="SRCR_2"/>
    <property type="match status" value="1"/>
</dbReference>
<keyword evidence="5" id="KW-0325">Glycoprotein</keyword>
<dbReference type="InterPro" id="IPR001314">
    <property type="entry name" value="Peptidase_S1A"/>
</dbReference>
<dbReference type="PANTHER" id="PTHR24252">
    <property type="entry name" value="ACROSIN-RELATED"/>
    <property type="match status" value="1"/>
</dbReference>
<dbReference type="GO" id="GO:0006508">
    <property type="term" value="P:proteolysis"/>
    <property type="evidence" value="ECO:0007669"/>
    <property type="project" value="UniProtKB-KW"/>
</dbReference>
<dbReference type="InterPro" id="IPR033116">
    <property type="entry name" value="TRYPSIN_SER"/>
</dbReference>
<evidence type="ECO:0000256" key="7">
    <source>
        <dbReference type="RuleBase" id="RU363034"/>
    </source>
</evidence>
<keyword evidence="12" id="KW-1185">Reference proteome</keyword>
<feature type="region of interest" description="Disordered" evidence="8">
    <location>
        <begin position="1"/>
        <end position="40"/>
    </location>
</feature>
<keyword evidence="2 7" id="KW-0378">Hydrolase</keyword>
<feature type="domain" description="Peptidase S1" evidence="10">
    <location>
        <begin position="225"/>
        <end position="454"/>
    </location>
</feature>
<evidence type="ECO:0000259" key="10">
    <source>
        <dbReference type="PROSITE" id="PS50240"/>
    </source>
</evidence>
<dbReference type="GeneID" id="105902156"/>
<dbReference type="Gene3D" id="4.10.400.10">
    <property type="entry name" value="Low-density Lipoprotein Receptor"/>
    <property type="match status" value="1"/>
</dbReference>
<keyword evidence="9 13" id="KW-0812">Transmembrane</keyword>
<feature type="transmembrane region" description="Helical" evidence="9">
    <location>
        <begin position="48"/>
        <end position="69"/>
    </location>
</feature>
<dbReference type="Gene3D" id="3.10.250.10">
    <property type="entry name" value="SRCR-like domain"/>
    <property type="match status" value="1"/>
</dbReference>
<evidence type="ECO:0000256" key="6">
    <source>
        <dbReference type="PROSITE-ProRule" id="PRU00196"/>
    </source>
</evidence>
<dbReference type="InterPro" id="IPR043504">
    <property type="entry name" value="Peptidase_S1_PA_chymotrypsin"/>
</dbReference>
<keyword evidence="1 7" id="KW-0645">Protease</keyword>
<dbReference type="CDD" id="cd00190">
    <property type="entry name" value="Tryp_SPc"/>
    <property type="match status" value="1"/>
</dbReference>
<dbReference type="InterPro" id="IPR036772">
    <property type="entry name" value="SRCR-like_dom_sf"/>
</dbReference>
<sequence length="455" mass="49130">MKTNTQVSEESSRPLNPRQQIVARPGRRRKSMATQEPQKKRRVSVKKAVITTLAVLAVLAILAVAAYFIKQLVESKYFFCSRSLKFVPLDVTCDGKQDCSAGEDESTCVSAFETNVTFPVRLASNRSVLQVYTGQSGWKSVCAEGFTQQHTEMACNQLGYTSKPSFSAVSARLVSSTLGTSFSVVGPSRGKALQKIISDRKVCSSGSVVTLTCSDCGSTGTKDRIVGGVGAEIEDWPWQVSLQQNGQHTCGGTLVSPLWVVTAAHCFSDSKKEVSRWRVVSGRTYMGTTGGSAVEKIILNSNYNTRTNDFDIAMIKLSGPISVSDVRRPVCLPPAGLGLRGGNPLVVTGWGYLEENGKVSPNLQKAEVPYIDRSQCSSPTIYGKLITPRMLCAGFLNGSVDACQGDSGGPLVSLSDRWKLVGVVSWGVGCARENRPGVYCNVDELLNWIHSVMEL</sequence>
<evidence type="ECO:0000256" key="3">
    <source>
        <dbReference type="ARBA" id="ARBA00022825"/>
    </source>
</evidence>
<evidence type="ECO:0000256" key="8">
    <source>
        <dbReference type="SAM" id="MobiDB-lite"/>
    </source>
</evidence>
<dbReference type="RefSeq" id="XP_031429814.1">
    <property type="nucleotide sequence ID" value="XM_031573954.2"/>
</dbReference>
<evidence type="ECO:0000256" key="9">
    <source>
        <dbReference type="SAM" id="Phobius"/>
    </source>
</evidence>
<protein>
    <submittedName>
        <fullName evidence="13">Transmembrane protease serine 4a isoform X1</fullName>
    </submittedName>
</protein>
<organism evidence="12 13">
    <name type="scientific">Clupea harengus</name>
    <name type="common">Atlantic herring</name>
    <dbReference type="NCBI Taxonomy" id="7950"/>
    <lineage>
        <taxon>Eukaryota</taxon>
        <taxon>Metazoa</taxon>
        <taxon>Chordata</taxon>
        <taxon>Craniata</taxon>
        <taxon>Vertebrata</taxon>
        <taxon>Euteleostomi</taxon>
        <taxon>Actinopterygii</taxon>
        <taxon>Neopterygii</taxon>
        <taxon>Teleostei</taxon>
        <taxon>Clupei</taxon>
        <taxon>Clupeiformes</taxon>
        <taxon>Clupeoidei</taxon>
        <taxon>Clupeidae</taxon>
        <taxon>Clupea</taxon>
    </lineage>
</organism>
<evidence type="ECO:0000256" key="4">
    <source>
        <dbReference type="ARBA" id="ARBA00023157"/>
    </source>
</evidence>
<dbReference type="SMART" id="SM00020">
    <property type="entry name" value="Tryp_SPc"/>
    <property type="match status" value="1"/>
</dbReference>
<evidence type="ECO:0000259" key="11">
    <source>
        <dbReference type="PROSITE" id="PS50287"/>
    </source>
</evidence>
<name>A0A6P8FTA8_CLUHA</name>
<dbReference type="GO" id="GO:0016020">
    <property type="term" value="C:membrane"/>
    <property type="evidence" value="ECO:0007669"/>
    <property type="project" value="InterPro"/>
</dbReference>
<reference evidence="13" key="1">
    <citation type="submission" date="2025-08" db="UniProtKB">
        <authorList>
            <consortium name="RefSeq"/>
        </authorList>
    </citation>
    <scope>IDENTIFICATION</scope>
</reference>